<dbReference type="GO" id="GO:0008374">
    <property type="term" value="F:O-acyltransferase activity"/>
    <property type="evidence" value="ECO:0007669"/>
    <property type="project" value="InterPro"/>
</dbReference>
<dbReference type="InterPro" id="IPR003386">
    <property type="entry name" value="LACT/PDAT_acylTrfase"/>
</dbReference>
<protein>
    <recommendedName>
        <fullName evidence="4">DUF676 domain-containing protein</fullName>
    </recommendedName>
</protein>
<sequence>MKKLIFSFLIIASINPSLSYAQANTLEPIVLVPGIMGSWNWSVLLGRSTPDTWDFHSTDHTWDKLIDELIEEGYVLDNNLFIAFYDWRKSNEDSAINYLIPTIDRALANSSSTKVNIIAHSMGGLVSRSYIQSEDYINRNDVDQLVMLGTPNYGSSDVYTLWEGGEVPGNWSQSDKNGIKFILWFMTTFSANTSDYYDTIHTFITSIGELLPTYDFLSDSNDNVKPYSSLTEATNPFLENLNESESMQNLKELGRITVIAGTGTGTVGNISVVERPALETKLWADGIPEPINPIRNNPEGDNRVLLSSAFLNEFDLIGPVLSRSNQNFWQKIFAVFIPLVRAQSDEWDIDERLTQKEINSNHGGLPTMAIPEVFSALGLPNPVGDFEPPTEPNNITTFWFASPVAVKITDPQNRIITKDSNQIPEAIYTGENDPNGVKMIIIPDGLSGEYEVELIGTADGEYHMAVASFVDDNDNIVTVQKNVVEGEKIEYVVDVNHYENVPVKISAPIITKPDLEESSIIDLVNELLIDLEEYYKDGKINNKGIYQSLNNDLKFVLATLKEAELIRSIGKKYPKLHEFKLKLAEKLVIKKLESFILSVKKYNNKDKIDDPATSSMVIKAEAILAKINN</sequence>
<dbReference type="Pfam" id="PF02450">
    <property type="entry name" value="LCAT"/>
    <property type="match status" value="1"/>
</dbReference>
<evidence type="ECO:0008006" key="4">
    <source>
        <dbReference type="Google" id="ProtNLM"/>
    </source>
</evidence>
<dbReference type="SUPFAM" id="SSF53474">
    <property type="entry name" value="alpha/beta-Hydrolases"/>
    <property type="match status" value="1"/>
</dbReference>
<organism evidence="2 3">
    <name type="scientific">Candidatus Zambryskibacteria bacterium RIFCSPLOWO2_02_FULL_39_14</name>
    <dbReference type="NCBI Taxonomy" id="1802769"/>
    <lineage>
        <taxon>Bacteria</taxon>
        <taxon>Candidatus Zambryskiibacteriota</taxon>
    </lineage>
</organism>
<evidence type="ECO:0000256" key="1">
    <source>
        <dbReference type="SAM" id="SignalP"/>
    </source>
</evidence>
<dbReference type="EMBL" id="MHWM01000032">
    <property type="protein sequence ID" value="OHB08025.1"/>
    <property type="molecule type" value="Genomic_DNA"/>
</dbReference>
<evidence type="ECO:0000313" key="2">
    <source>
        <dbReference type="EMBL" id="OHB08025.1"/>
    </source>
</evidence>
<accession>A0A1G2UF33</accession>
<feature type="chain" id="PRO_5009584726" description="DUF676 domain-containing protein" evidence="1">
    <location>
        <begin position="22"/>
        <end position="629"/>
    </location>
</feature>
<dbReference type="PANTHER" id="PTHR11440">
    <property type="entry name" value="LECITHIN-CHOLESTEROL ACYLTRANSFERASE-RELATED"/>
    <property type="match status" value="1"/>
</dbReference>
<dbReference type="AlphaFoldDB" id="A0A1G2UF33"/>
<reference evidence="2 3" key="1">
    <citation type="journal article" date="2016" name="Nat. Commun.">
        <title>Thousands of microbial genomes shed light on interconnected biogeochemical processes in an aquifer system.</title>
        <authorList>
            <person name="Anantharaman K."/>
            <person name="Brown C.T."/>
            <person name="Hug L.A."/>
            <person name="Sharon I."/>
            <person name="Castelle C.J."/>
            <person name="Probst A.J."/>
            <person name="Thomas B.C."/>
            <person name="Singh A."/>
            <person name="Wilkins M.J."/>
            <person name="Karaoz U."/>
            <person name="Brodie E.L."/>
            <person name="Williams K.H."/>
            <person name="Hubbard S.S."/>
            <person name="Banfield J.F."/>
        </authorList>
    </citation>
    <scope>NUCLEOTIDE SEQUENCE [LARGE SCALE GENOMIC DNA]</scope>
</reference>
<comment type="caution">
    <text evidence="2">The sequence shown here is derived from an EMBL/GenBank/DDBJ whole genome shotgun (WGS) entry which is preliminary data.</text>
</comment>
<dbReference type="Proteomes" id="UP000177096">
    <property type="component" value="Unassembled WGS sequence"/>
</dbReference>
<dbReference type="Gene3D" id="3.40.50.1820">
    <property type="entry name" value="alpha/beta hydrolase"/>
    <property type="match status" value="1"/>
</dbReference>
<dbReference type="InterPro" id="IPR029058">
    <property type="entry name" value="AB_hydrolase_fold"/>
</dbReference>
<proteinExistence type="predicted"/>
<gene>
    <name evidence="2" type="ORF">A3I86_01445</name>
</gene>
<evidence type="ECO:0000313" key="3">
    <source>
        <dbReference type="Proteomes" id="UP000177096"/>
    </source>
</evidence>
<feature type="signal peptide" evidence="1">
    <location>
        <begin position="1"/>
        <end position="21"/>
    </location>
</feature>
<dbReference type="GO" id="GO:0006629">
    <property type="term" value="P:lipid metabolic process"/>
    <property type="evidence" value="ECO:0007669"/>
    <property type="project" value="InterPro"/>
</dbReference>
<name>A0A1G2UF33_9BACT</name>
<keyword evidence="1" id="KW-0732">Signal</keyword>